<dbReference type="Proteomes" id="UP000886611">
    <property type="component" value="Unassembled WGS sequence"/>
</dbReference>
<dbReference type="InterPro" id="IPR029063">
    <property type="entry name" value="SAM-dependent_MTases_sf"/>
</dbReference>
<dbReference type="InterPro" id="IPR050750">
    <property type="entry name" value="C5-MTase"/>
</dbReference>
<evidence type="ECO:0000256" key="6">
    <source>
        <dbReference type="ARBA" id="ARBA00042810"/>
    </source>
</evidence>
<keyword evidence="1 8" id="KW-0489">Methyltransferase</keyword>
<evidence type="ECO:0000313" key="9">
    <source>
        <dbReference type="Proteomes" id="UP000886611"/>
    </source>
</evidence>
<organism evidence="8 9">
    <name type="scientific">Polypterus senegalus</name>
    <name type="common">Senegal bichir</name>
    <dbReference type="NCBI Taxonomy" id="55291"/>
    <lineage>
        <taxon>Eukaryota</taxon>
        <taxon>Metazoa</taxon>
        <taxon>Chordata</taxon>
        <taxon>Craniata</taxon>
        <taxon>Vertebrata</taxon>
        <taxon>Euteleostomi</taxon>
        <taxon>Actinopterygii</taxon>
        <taxon>Polypteriformes</taxon>
        <taxon>Polypteridae</taxon>
        <taxon>Polypterus</taxon>
    </lineage>
</organism>
<evidence type="ECO:0000313" key="8">
    <source>
        <dbReference type="EMBL" id="KAG2458576.1"/>
    </source>
</evidence>
<accession>A0A8X8BKA7</accession>
<dbReference type="SUPFAM" id="SSF53335">
    <property type="entry name" value="S-adenosyl-L-methionine-dependent methyltransferases"/>
    <property type="match status" value="1"/>
</dbReference>
<evidence type="ECO:0000256" key="1">
    <source>
        <dbReference type="ARBA" id="ARBA00022603"/>
    </source>
</evidence>
<dbReference type="Gene3D" id="3.90.120.10">
    <property type="entry name" value="DNA Methylase, subunit A, domain 2"/>
    <property type="match status" value="1"/>
</dbReference>
<comment type="caution">
    <text evidence="8">The sequence shown here is derived from an EMBL/GenBank/DDBJ whole genome shotgun (WGS) entry which is preliminary data.</text>
</comment>
<dbReference type="Pfam" id="PF00145">
    <property type="entry name" value="DNA_methylase"/>
    <property type="match status" value="1"/>
</dbReference>
<evidence type="ECO:0000256" key="2">
    <source>
        <dbReference type="ARBA" id="ARBA00022679"/>
    </source>
</evidence>
<dbReference type="EC" id="2.1.1.204" evidence="4"/>
<dbReference type="Gene3D" id="3.40.50.150">
    <property type="entry name" value="Vaccinia Virus protein VP39"/>
    <property type="match status" value="1"/>
</dbReference>
<keyword evidence="2" id="KW-0808">Transferase</keyword>
<evidence type="ECO:0000256" key="4">
    <source>
        <dbReference type="ARBA" id="ARBA00039081"/>
    </source>
</evidence>
<keyword evidence="9" id="KW-1185">Reference proteome</keyword>
<evidence type="ECO:0000256" key="7">
    <source>
        <dbReference type="SAM" id="MobiDB-lite"/>
    </source>
</evidence>
<dbReference type="InterPro" id="IPR001525">
    <property type="entry name" value="C5_MeTfrase"/>
</dbReference>
<sequence length="380" mass="43174">MVFSDVGLHSTGSRMVSERSSLWRKGRASGLSAEVVAAVDVNTTANEVYKHNFPDVHLWPKTIEVRYLHSSFPAAFYCRRLCRSPPHHSIGLQGDVSDKRTQSFLHILDVLPSNIEELTGLRSPRGLRMMEAPMCYEFLTLQNRLHVKKLGIPNSRLRYFLIAKAEPEEFSFKTTEQVLEVIPCPDVVSPAKQGDPPTVSDEPGRQSHEGKSILFKMETAEHLARKQSQDSDASVQRLQGFLEEDGIDGTQYLLPPKVLLRYAMLMDIVTPVCRRSGCFTKGLRSKVKQKVTKEMYKRESEGLGMAAVFKSLDSLSDEEKVRQLLQLRLRYFTPREIANLHGFPAHFCFPQKTTLKQRYRLLGNSLNVRLVGRLLQLMAE</sequence>
<dbReference type="GO" id="GO:0008168">
    <property type="term" value="F:methyltransferase activity"/>
    <property type="evidence" value="ECO:0007669"/>
    <property type="project" value="UniProtKB-KW"/>
</dbReference>
<dbReference type="GO" id="GO:0005634">
    <property type="term" value="C:nucleus"/>
    <property type="evidence" value="ECO:0007669"/>
    <property type="project" value="TreeGrafter"/>
</dbReference>
<evidence type="ECO:0000256" key="5">
    <source>
        <dbReference type="ARBA" id="ARBA00039681"/>
    </source>
</evidence>
<dbReference type="PROSITE" id="PS00095">
    <property type="entry name" value="C5_MTASE_2"/>
    <property type="match status" value="1"/>
</dbReference>
<dbReference type="GO" id="GO:0032259">
    <property type="term" value="P:methylation"/>
    <property type="evidence" value="ECO:0007669"/>
    <property type="project" value="UniProtKB-KW"/>
</dbReference>
<keyword evidence="3" id="KW-0949">S-adenosyl-L-methionine</keyword>
<dbReference type="AlphaFoldDB" id="A0A8X8BKA7"/>
<dbReference type="PANTHER" id="PTHR46098">
    <property type="entry name" value="TRNA (CYTOSINE(38)-C(5))-METHYLTRANSFERASE"/>
    <property type="match status" value="1"/>
</dbReference>
<reference evidence="8 9" key="1">
    <citation type="journal article" date="2021" name="Cell">
        <title>Tracing the genetic footprints of vertebrate landing in non-teleost ray-finned fishes.</title>
        <authorList>
            <person name="Bi X."/>
            <person name="Wang K."/>
            <person name="Yang L."/>
            <person name="Pan H."/>
            <person name="Jiang H."/>
            <person name="Wei Q."/>
            <person name="Fang M."/>
            <person name="Yu H."/>
            <person name="Zhu C."/>
            <person name="Cai Y."/>
            <person name="He Y."/>
            <person name="Gan X."/>
            <person name="Zeng H."/>
            <person name="Yu D."/>
            <person name="Zhu Y."/>
            <person name="Jiang H."/>
            <person name="Qiu Q."/>
            <person name="Yang H."/>
            <person name="Zhang Y.E."/>
            <person name="Wang W."/>
            <person name="Zhu M."/>
            <person name="He S."/>
            <person name="Zhang G."/>
        </authorList>
    </citation>
    <scope>NUCLEOTIDE SEQUENCE [LARGE SCALE GENOMIC DNA]</scope>
    <source>
        <strain evidence="8">Bchr_013</strain>
    </source>
</reference>
<dbReference type="InterPro" id="IPR031303">
    <property type="entry name" value="C5_meth_CS"/>
</dbReference>
<dbReference type="PANTHER" id="PTHR46098:SF1">
    <property type="entry name" value="TRNA (CYTOSINE(38)-C(5))-METHYLTRANSFERASE"/>
    <property type="match status" value="1"/>
</dbReference>
<name>A0A8X8BKA7_POLSE</name>
<proteinExistence type="predicted"/>
<feature type="non-terminal residue" evidence="8">
    <location>
        <position position="380"/>
    </location>
</feature>
<protein>
    <recommendedName>
        <fullName evidence="5">tRNA (cytosine(38)-C(5))-methyltransferase</fullName>
        <ecNumber evidence="4">2.1.1.204</ecNumber>
    </recommendedName>
    <alternativeName>
        <fullName evidence="6">DNA (cytosine-5)-methyltransferase-like protein 2</fullName>
    </alternativeName>
</protein>
<dbReference type="EMBL" id="JAATIS010007298">
    <property type="protein sequence ID" value="KAG2458576.1"/>
    <property type="molecule type" value="Genomic_DNA"/>
</dbReference>
<gene>
    <name evidence="8" type="primary">Trdmt1</name>
    <name evidence="8" type="ORF">GTO96_0017658</name>
</gene>
<feature type="region of interest" description="Disordered" evidence="7">
    <location>
        <begin position="187"/>
        <end position="207"/>
    </location>
</feature>
<evidence type="ECO:0000256" key="3">
    <source>
        <dbReference type="ARBA" id="ARBA00022691"/>
    </source>
</evidence>
<feature type="non-terminal residue" evidence="8">
    <location>
        <position position="1"/>
    </location>
</feature>